<evidence type="ECO:0000256" key="2">
    <source>
        <dbReference type="ARBA" id="ARBA00010729"/>
    </source>
</evidence>
<dbReference type="InterPro" id="IPR027328">
    <property type="entry name" value="MAPRE"/>
</dbReference>
<feature type="domain" description="EB1 C-terminal" evidence="12">
    <location>
        <begin position="239"/>
        <end position="307"/>
    </location>
</feature>
<evidence type="ECO:0000256" key="4">
    <source>
        <dbReference type="ARBA" id="ARBA00022618"/>
    </source>
</evidence>
<dbReference type="SUPFAM" id="SSF47576">
    <property type="entry name" value="Calponin-homology domain, CH-domain"/>
    <property type="match status" value="1"/>
</dbReference>
<dbReference type="InterPro" id="IPR004953">
    <property type="entry name" value="EB1_C"/>
</dbReference>
<dbReference type="Proteomes" id="UP000001542">
    <property type="component" value="Unassembled WGS sequence"/>
</dbReference>
<proteinExistence type="inferred from homology"/>
<keyword evidence="7" id="KW-0206">Cytoskeleton</keyword>
<evidence type="ECO:0000256" key="9">
    <source>
        <dbReference type="PROSITE-ProRule" id="PRU00576"/>
    </source>
</evidence>
<evidence type="ECO:0000256" key="1">
    <source>
        <dbReference type="ARBA" id="ARBA00004245"/>
    </source>
</evidence>
<dbReference type="FunFam" id="1.20.5.1430:FF:000005">
    <property type="entry name" value="Eb1, isoform E"/>
    <property type="match status" value="1"/>
</dbReference>
<dbReference type="RefSeq" id="XP_001329528.1">
    <property type="nucleotide sequence ID" value="XM_001329493.1"/>
</dbReference>
<reference evidence="13" key="2">
    <citation type="journal article" date="2007" name="Science">
        <title>Draft genome sequence of the sexually transmitted pathogen Trichomonas vaginalis.</title>
        <authorList>
            <person name="Carlton J.M."/>
            <person name="Hirt R.P."/>
            <person name="Silva J.C."/>
            <person name="Delcher A.L."/>
            <person name="Schatz M."/>
            <person name="Zhao Q."/>
            <person name="Wortman J.R."/>
            <person name="Bidwell S.L."/>
            <person name="Alsmark U.C.M."/>
            <person name="Besteiro S."/>
            <person name="Sicheritz-Ponten T."/>
            <person name="Noel C.J."/>
            <person name="Dacks J.B."/>
            <person name="Foster P.G."/>
            <person name="Simillion C."/>
            <person name="Van de Peer Y."/>
            <person name="Miranda-Saavedra D."/>
            <person name="Barton G.J."/>
            <person name="Westrop G.D."/>
            <person name="Mueller S."/>
            <person name="Dessi D."/>
            <person name="Fiori P.L."/>
            <person name="Ren Q."/>
            <person name="Paulsen I."/>
            <person name="Zhang H."/>
            <person name="Bastida-Corcuera F.D."/>
            <person name="Simoes-Barbosa A."/>
            <person name="Brown M.T."/>
            <person name="Hayes R.D."/>
            <person name="Mukherjee M."/>
            <person name="Okumura C.Y."/>
            <person name="Schneider R."/>
            <person name="Smith A.J."/>
            <person name="Vanacova S."/>
            <person name="Villalvazo M."/>
            <person name="Haas B.J."/>
            <person name="Pertea M."/>
            <person name="Feldblyum T.V."/>
            <person name="Utterback T.R."/>
            <person name="Shu C.L."/>
            <person name="Osoegawa K."/>
            <person name="de Jong P.J."/>
            <person name="Hrdy I."/>
            <person name="Horvathova L."/>
            <person name="Zubacova Z."/>
            <person name="Dolezal P."/>
            <person name="Malik S.B."/>
            <person name="Logsdon J.M. Jr."/>
            <person name="Henze K."/>
            <person name="Gupta A."/>
            <person name="Wang C.C."/>
            <person name="Dunne R.L."/>
            <person name="Upcroft J.A."/>
            <person name="Upcroft P."/>
            <person name="White O."/>
            <person name="Salzberg S.L."/>
            <person name="Tang P."/>
            <person name="Chiu C.-H."/>
            <person name="Lee Y.-S."/>
            <person name="Embley T.M."/>
            <person name="Coombs G.H."/>
            <person name="Mottram J.C."/>
            <person name="Tachezy J."/>
            <person name="Fraser-Liggett C.M."/>
            <person name="Johnson P.J."/>
        </authorList>
    </citation>
    <scope>NUCLEOTIDE SEQUENCE [LARGE SCALE GENOMIC DNA]</scope>
    <source>
        <strain evidence="13">G3</strain>
    </source>
</reference>
<evidence type="ECO:0000256" key="6">
    <source>
        <dbReference type="ARBA" id="ARBA00022776"/>
    </source>
</evidence>
<dbReference type="OrthoDB" id="2119228at2759"/>
<reference evidence="13" key="1">
    <citation type="submission" date="2006-10" db="EMBL/GenBank/DDBJ databases">
        <authorList>
            <person name="Amadeo P."/>
            <person name="Zhao Q."/>
            <person name="Wortman J."/>
            <person name="Fraser-Liggett C."/>
            <person name="Carlton J."/>
        </authorList>
    </citation>
    <scope>NUCLEOTIDE SEQUENCE</scope>
    <source>
        <strain evidence="13">G3</strain>
    </source>
</reference>
<dbReference type="KEGG" id="tva:4775322"/>
<dbReference type="GO" id="GO:0051301">
    <property type="term" value="P:cell division"/>
    <property type="evidence" value="ECO:0007669"/>
    <property type="project" value="UniProtKB-KW"/>
</dbReference>
<feature type="compositionally biased region" description="Low complexity" evidence="10">
    <location>
        <begin position="215"/>
        <end position="242"/>
    </location>
</feature>
<dbReference type="SUPFAM" id="SSF140612">
    <property type="entry name" value="EB1 dimerisation domain-like"/>
    <property type="match status" value="1"/>
</dbReference>
<keyword evidence="4" id="KW-0132">Cell division</keyword>
<feature type="region of interest" description="Disordered" evidence="10">
    <location>
        <begin position="209"/>
        <end position="245"/>
    </location>
</feature>
<dbReference type="PROSITE" id="PS50021">
    <property type="entry name" value="CH"/>
    <property type="match status" value="1"/>
</dbReference>
<dbReference type="eggNOG" id="KOG3000">
    <property type="taxonomic scope" value="Eukaryota"/>
</dbReference>
<dbReference type="InterPro" id="IPR001715">
    <property type="entry name" value="CH_dom"/>
</dbReference>
<accession>A2DQM1</accession>
<dbReference type="Pfam" id="PF00307">
    <property type="entry name" value="CH"/>
    <property type="match status" value="1"/>
</dbReference>
<keyword evidence="5 9" id="KW-0493">Microtubule</keyword>
<dbReference type="GO" id="GO:0051233">
    <property type="term" value="C:spindle midzone"/>
    <property type="evidence" value="ECO:0000318"/>
    <property type="project" value="GO_Central"/>
</dbReference>
<dbReference type="Gene3D" id="1.20.5.1430">
    <property type="match status" value="1"/>
</dbReference>
<dbReference type="STRING" id="5722.A2DQM1"/>
<dbReference type="VEuPathDB" id="TrichDB:TVAG_266680"/>
<evidence type="ECO:0000259" key="12">
    <source>
        <dbReference type="PROSITE" id="PS51230"/>
    </source>
</evidence>
<keyword evidence="8" id="KW-0131">Cell cycle</keyword>
<evidence type="ECO:0000313" key="14">
    <source>
        <dbReference type="Proteomes" id="UP000001542"/>
    </source>
</evidence>
<dbReference type="InParanoid" id="A2DQM1"/>
<evidence type="ECO:0000313" key="13">
    <source>
        <dbReference type="EMBL" id="EAY17305.1"/>
    </source>
</evidence>
<dbReference type="GO" id="GO:0035372">
    <property type="term" value="P:protein localization to microtubule"/>
    <property type="evidence" value="ECO:0000318"/>
    <property type="project" value="GO_Central"/>
</dbReference>
<dbReference type="PROSITE" id="PS51230">
    <property type="entry name" value="EB1_C"/>
    <property type="match status" value="1"/>
</dbReference>
<dbReference type="SMR" id="A2DQM1"/>
<dbReference type="GO" id="GO:0031110">
    <property type="term" value="P:regulation of microtubule polymerization or depolymerization"/>
    <property type="evidence" value="ECO:0000318"/>
    <property type="project" value="GO_Central"/>
</dbReference>
<dbReference type="GO" id="GO:0005881">
    <property type="term" value="C:cytoplasmic microtubule"/>
    <property type="evidence" value="ECO:0000318"/>
    <property type="project" value="GO_Central"/>
</dbReference>
<name>A2DQM1_TRIV3</name>
<dbReference type="FunFam" id="1.10.418.10:FF:000028">
    <property type="entry name" value="RP/EB family microtubule-associated protein"/>
    <property type="match status" value="1"/>
</dbReference>
<organism evidence="13 14">
    <name type="scientific">Trichomonas vaginalis (strain ATCC PRA-98 / G3)</name>
    <dbReference type="NCBI Taxonomy" id="412133"/>
    <lineage>
        <taxon>Eukaryota</taxon>
        <taxon>Metamonada</taxon>
        <taxon>Parabasalia</taxon>
        <taxon>Trichomonadida</taxon>
        <taxon>Trichomonadidae</taxon>
        <taxon>Trichomonas</taxon>
    </lineage>
</organism>
<protein>
    <submittedName>
        <fullName evidence="13">EB1 protein</fullName>
    </submittedName>
</protein>
<feature type="domain" description="Calponin-homology (CH)" evidence="11">
    <location>
        <begin position="13"/>
        <end position="115"/>
    </location>
</feature>
<dbReference type="InterPro" id="IPR036872">
    <property type="entry name" value="CH_dom_sf"/>
</dbReference>
<dbReference type="VEuPathDB" id="TrichDB:TVAGG3_0591660"/>
<dbReference type="GO" id="GO:0051225">
    <property type="term" value="P:spindle assembly"/>
    <property type="evidence" value="ECO:0000318"/>
    <property type="project" value="GO_Central"/>
</dbReference>
<dbReference type="GO" id="GO:0051010">
    <property type="term" value="F:microtubule plus-end binding"/>
    <property type="evidence" value="ECO:0000318"/>
    <property type="project" value="GO_Central"/>
</dbReference>
<comment type="similarity">
    <text evidence="2">Belongs to the MAPRE family.</text>
</comment>
<dbReference type="GO" id="GO:0005815">
    <property type="term" value="C:microtubule organizing center"/>
    <property type="evidence" value="ECO:0000318"/>
    <property type="project" value="GO_Central"/>
</dbReference>
<dbReference type="Gene3D" id="1.10.418.10">
    <property type="entry name" value="Calponin-like domain"/>
    <property type="match status" value="1"/>
</dbReference>
<dbReference type="OMA" id="TVLEHEY"/>
<dbReference type="InterPro" id="IPR036133">
    <property type="entry name" value="EB1_C_sf"/>
</dbReference>
<evidence type="ECO:0000256" key="3">
    <source>
        <dbReference type="ARBA" id="ARBA00022490"/>
    </source>
</evidence>
<evidence type="ECO:0000259" key="11">
    <source>
        <dbReference type="PROSITE" id="PS50021"/>
    </source>
</evidence>
<dbReference type="AlphaFoldDB" id="A2DQM1"/>
<dbReference type="GO" id="GO:0035371">
    <property type="term" value="C:microtubule plus-end"/>
    <property type="evidence" value="ECO:0000318"/>
    <property type="project" value="GO_Central"/>
</dbReference>
<dbReference type="PANTHER" id="PTHR10623">
    <property type="entry name" value="MICROTUBULE-ASSOCIATED PROTEIN RP/EB FAMILY MEMBER"/>
    <property type="match status" value="1"/>
</dbReference>
<evidence type="ECO:0000256" key="10">
    <source>
        <dbReference type="SAM" id="MobiDB-lite"/>
    </source>
</evidence>
<evidence type="ECO:0000256" key="8">
    <source>
        <dbReference type="ARBA" id="ARBA00023306"/>
    </source>
</evidence>
<gene>
    <name evidence="13" type="ORF">TVAG_266680</name>
</gene>
<comment type="subcellular location">
    <subcellularLocation>
        <location evidence="1">Cytoplasm</location>
        <location evidence="1">Cytoskeleton</location>
    </subcellularLocation>
</comment>
<dbReference type="EMBL" id="DS113232">
    <property type="protein sequence ID" value="EAY17305.1"/>
    <property type="molecule type" value="Genomic_DNA"/>
</dbReference>
<keyword evidence="3" id="KW-0963">Cytoplasm</keyword>
<keyword evidence="6" id="KW-0498">Mitosis</keyword>
<evidence type="ECO:0000256" key="5">
    <source>
        <dbReference type="ARBA" id="ARBA00022701"/>
    </source>
</evidence>
<keyword evidence="14" id="KW-1185">Reference proteome</keyword>
<dbReference type="Pfam" id="PF03271">
    <property type="entry name" value="EB1"/>
    <property type="match status" value="1"/>
</dbReference>
<evidence type="ECO:0000256" key="7">
    <source>
        <dbReference type="ARBA" id="ARBA00023212"/>
    </source>
</evidence>
<dbReference type="FunCoup" id="A2DQM1">
    <property type="interactions" value="328"/>
</dbReference>
<sequence>MSKPLGMMSGAYFVGRGELLAWINDLLKINYTKVEDTSNGAAFCQVIDAIHPGTVALGRVKFDAYSPDDMTSNYKVLQDAFHKNDIQQYIDVVTLVKGKYMAALELFQWIHGYYLQTGPHDEYDAVARRKHFKCKEPTGQVKIGQANAVKPAGMAKRTRPVAGVAPTCILNEANVPQNYGNGGNLPVGAIPNAASANLHSELYQKSTKKLPVKGTTKPAAAAATKKTTTTTTAAAPKSTSTAGNAELKQMKSQVNEMREEIDQLTQERDFYYGKLRRIEEFCQVNESDDMVKKILEIMYETDEEHGFVQPDANGEEEE</sequence>